<dbReference type="KEGG" id="srt:Srot_2110"/>
<organism evidence="1 2">
    <name type="scientific">Segniliparus rotundus (strain ATCC BAA-972 / CDC 1076 / CIP 108378 / DSM 44985 / JCM 13578)</name>
    <dbReference type="NCBI Taxonomy" id="640132"/>
    <lineage>
        <taxon>Bacteria</taxon>
        <taxon>Bacillati</taxon>
        <taxon>Actinomycetota</taxon>
        <taxon>Actinomycetes</taxon>
        <taxon>Mycobacteriales</taxon>
        <taxon>Segniliparaceae</taxon>
        <taxon>Segniliparus</taxon>
    </lineage>
</organism>
<dbReference type="STRING" id="640132.Srot_2110"/>
<evidence type="ECO:0000313" key="1">
    <source>
        <dbReference type="EMBL" id="ADG98564.1"/>
    </source>
</evidence>
<proteinExistence type="predicted"/>
<dbReference type="EMBL" id="CP001958">
    <property type="protein sequence ID" value="ADG98564.1"/>
    <property type="molecule type" value="Genomic_DNA"/>
</dbReference>
<protein>
    <submittedName>
        <fullName evidence="1">Uncharacterized protein</fullName>
    </submittedName>
</protein>
<gene>
    <name evidence="1" type="ordered locus">Srot_2110</name>
</gene>
<accession>D6Z9D4</accession>
<evidence type="ECO:0000313" key="2">
    <source>
        <dbReference type="Proteomes" id="UP000002247"/>
    </source>
</evidence>
<keyword evidence="2" id="KW-1185">Reference proteome</keyword>
<sequence>MRNALYGLTRRAGLAASRLGARVGSAVRNAASRLRSRSSGS</sequence>
<dbReference type="RefSeq" id="WP_013139016.1">
    <property type="nucleotide sequence ID" value="NC_014168.1"/>
</dbReference>
<dbReference type="HOGENOM" id="CLU_3276484_0_0_11"/>
<reference evidence="1 2" key="1">
    <citation type="journal article" date="2010" name="Stand. Genomic Sci.">
        <title>Complete genome sequence of Segniliparus rotundus type strain (CDC 1076).</title>
        <authorList>
            <person name="Sikorski J."/>
            <person name="Lapidus A."/>
            <person name="Copeland A."/>
            <person name="Misra M."/>
            <person name="Glavina Del Rio T."/>
            <person name="Nolan M."/>
            <person name="Lucas S."/>
            <person name="Chen F."/>
            <person name="Tice H."/>
            <person name="Cheng J.F."/>
            <person name="Jando M."/>
            <person name="Schneider S."/>
            <person name="Bruce D."/>
            <person name="Goodwin L."/>
            <person name="Pitluck S."/>
            <person name="Liolios K."/>
            <person name="Mikhailova N."/>
            <person name="Pati A."/>
            <person name="Ivanova N."/>
            <person name="Mavromatis K."/>
            <person name="Chen A."/>
            <person name="Palaniappan K."/>
            <person name="Chertkov O."/>
            <person name="Land M."/>
            <person name="Hauser L."/>
            <person name="Chang Y.J."/>
            <person name="Jeffries C.D."/>
            <person name="Brettin T."/>
            <person name="Detter J.C."/>
            <person name="Han C."/>
            <person name="Rohde M."/>
            <person name="Goker M."/>
            <person name="Bristow J."/>
            <person name="Eisen J.A."/>
            <person name="Markowitz V."/>
            <person name="Hugenholtz P."/>
            <person name="Kyrpides N.C."/>
            <person name="Klenk H.P."/>
        </authorList>
    </citation>
    <scope>NUCLEOTIDE SEQUENCE [LARGE SCALE GENOMIC DNA]</scope>
    <source>
        <strain evidence="2">ATCC BAA-972 / CDC 1076 / CIP 108378 / DSM 44985 / JCM 13578</strain>
    </source>
</reference>
<dbReference type="AlphaFoldDB" id="D6Z9D4"/>
<name>D6Z9D4_SEGRD</name>
<dbReference type="Proteomes" id="UP000002247">
    <property type="component" value="Chromosome"/>
</dbReference>